<protein>
    <submittedName>
        <fullName evidence="1">Uncharacterized protein</fullName>
    </submittedName>
</protein>
<proteinExistence type="predicted"/>
<dbReference type="AlphaFoldDB" id="A0A8X6SA40"/>
<comment type="caution">
    <text evidence="1">The sequence shown here is derived from an EMBL/GenBank/DDBJ whole genome shotgun (WGS) entry which is preliminary data.</text>
</comment>
<reference evidence="1" key="1">
    <citation type="submission" date="2020-08" db="EMBL/GenBank/DDBJ databases">
        <title>Multicomponent nature underlies the extraordinary mechanical properties of spider dragline silk.</title>
        <authorList>
            <person name="Kono N."/>
            <person name="Nakamura H."/>
            <person name="Mori M."/>
            <person name="Yoshida Y."/>
            <person name="Ohtoshi R."/>
            <person name="Malay A.D."/>
            <person name="Moran D.A.P."/>
            <person name="Tomita M."/>
            <person name="Numata K."/>
            <person name="Arakawa K."/>
        </authorList>
    </citation>
    <scope>NUCLEOTIDE SEQUENCE</scope>
</reference>
<dbReference type="EMBL" id="BMAU01021236">
    <property type="protein sequence ID" value="GFY03243.1"/>
    <property type="molecule type" value="Genomic_DNA"/>
</dbReference>
<sequence>MLDSWPLSHYLDLASHYLRTVELKDNYAVHSSICSLSMDCPELQRVQTEEFLSRIFKKMSILKQSLLVKRRNNATATGRGKSEINGFDLVRHFHTFALAPFDTLEANLLLNSNLIRSFAELWLLVVCRIIVLFFAMKSALSFPSVPQRTGIHCKEVESASVVRIFQHS</sequence>
<gene>
    <name evidence="1" type="ORF">TNCV_1172031</name>
</gene>
<name>A0A8X6SA40_TRICX</name>
<dbReference type="Proteomes" id="UP000887159">
    <property type="component" value="Unassembled WGS sequence"/>
</dbReference>
<accession>A0A8X6SA40</accession>
<organism evidence="1 2">
    <name type="scientific">Trichonephila clavipes</name>
    <name type="common">Golden silk orbweaver</name>
    <name type="synonym">Nephila clavipes</name>
    <dbReference type="NCBI Taxonomy" id="2585209"/>
    <lineage>
        <taxon>Eukaryota</taxon>
        <taxon>Metazoa</taxon>
        <taxon>Ecdysozoa</taxon>
        <taxon>Arthropoda</taxon>
        <taxon>Chelicerata</taxon>
        <taxon>Arachnida</taxon>
        <taxon>Araneae</taxon>
        <taxon>Araneomorphae</taxon>
        <taxon>Entelegynae</taxon>
        <taxon>Araneoidea</taxon>
        <taxon>Nephilidae</taxon>
        <taxon>Trichonephila</taxon>
    </lineage>
</organism>
<evidence type="ECO:0000313" key="2">
    <source>
        <dbReference type="Proteomes" id="UP000887159"/>
    </source>
</evidence>
<keyword evidence="2" id="KW-1185">Reference proteome</keyword>
<evidence type="ECO:0000313" key="1">
    <source>
        <dbReference type="EMBL" id="GFY03243.1"/>
    </source>
</evidence>